<sequence length="227" mass="24961">MTKTFFITGTDTEVGKTVSTVALLRAANKQGLLTAAYKPVASGCDLMEGGLCNQDVVMLQKNTSLRLAYDEVVGYCFEPHIAPHIAAEESGVPIEFDVLSEGLNRLRETDADLIFVEGAGGWRLPLGHGHFMSDWVRHENLPVILVVGAKLGCMNHAMLTYEAIQRDHLPLAGWCINQIHPGMSHYQSNVDTLKSLIQEPFLGEIPYLARPFESDLGHYLNISALRG</sequence>
<feature type="binding site" evidence="2">
    <location>
        <position position="42"/>
    </location>
    <ligand>
        <name>substrate</name>
    </ligand>
</feature>
<keyword evidence="2" id="KW-0963">Cytoplasm</keyword>
<keyword evidence="2" id="KW-0067">ATP-binding</keyword>
<comment type="subcellular location">
    <subcellularLocation>
        <location evidence="2">Cytoplasm</location>
    </subcellularLocation>
</comment>
<evidence type="ECO:0000313" key="4">
    <source>
        <dbReference type="Proteomes" id="UP001595692"/>
    </source>
</evidence>
<dbReference type="SUPFAM" id="SSF52540">
    <property type="entry name" value="P-loop containing nucleoside triphosphate hydrolases"/>
    <property type="match status" value="1"/>
</dbReference>
<comment type="subunit">
    <text evidence="2">Homodimer.</text>
</comment>
<keyword evidence="2 3" id="KW-0436">Ligase</keyword>
<dbReference type="CDD" id="cd03109">
    <property type="entry name" value="DTBS"/>
    <property type="match status" value="1"/>
</dbReference>
<proteinExistence type="inferred from homology"/>
<reference evidence="4" key="1">
    <citation type="journal article" date="2019" name="Int. J. Syst. Evol. Microbiol.">
        <title>The Global Catalogue of Microorganisms (GCM) 10K type strain sequencing project: providing services to taxonomists for standard genome sequencing and annotation.</title>
        <authorList>
            <consortium name="The Broad Institute Genomics Platform"/>
            <consortium name="The Broad Institute Genome Sequencing Center for Infectious Disease"/>
            <person name="Wu L."/>
            <person name="Ma J."/>
        </authorList>
    </citation>
    <scope>NUCLEOTIDE SEQUENCE [LARGE SCALE GENOMIC DNA]</scope>
    <source>
        <strain evidence="4">CCUG 54939</strain>
    </source>
</reference>
<feature type="binding site" evidence="2">
    <location>
        <begin position="117"/>
        <end position="120"/>
    </location>
    <ligand>
        <name>ATP</name>
        <dbReference type="ChEBI" id="CHEBI:30616"/>
    </ligand>
</feature>
<organism evidence="3 4">
    <name type="scientific">Pseudaeromonas sharmana</name>
    <dbReference type="NCBI Taxonomy" id="328412"/>
    <lineage>
        <taxon>Bacteria</taxon>
        <taxon>Pseudomonadati</taxon>
        <taxon>Pseudomonadota</taxon>
        <taxon>Gammaproteobacteria</taxon>
        <taxon>Aeromonadales</taxon>
        <taxon>Aeromonadaceae</taxon>
        <taxon>Pseudaeromonas</taxon>
    </lineage>
</organism>
<dbReference type="PIRSF" id="PIRSF006755">
    <property type="entry name" value="DTB_synth"/>
    <property type="match status" value="1"/>
</dbReference>
<gene>
    <name evidence="2 3" type="primary">bioD</name>
    <name evidence="3" type="ORF">ACFOSS_02780</name>
</gene>
<protein>
    <recommendedName>
        <fullName evidence="2">ATP-dependent dethiobiotin synthetase BioD</fullName>
        <ecNumber evidence="2">6.3.3.3</ecNumber>
    </recommendedName>
    <alternativeName>
        <fullName evidence="2">DTB synthetase</fullName>
        <shortName evidence="2">DTBS</shortName>
    </alternativeName>
    <alternativeName>
        <fullName evidence="2">Dethiobiotin synthase</fullName>
    </alternativeName>
</protein>
<feature type="binding site" evidence="2">
    <location>
        <begin position="13"/>
        <end position="18"/>
    </location>
    <ligand>
        <name>ATP</name>
        <dbReference type="ChEBI" id="CHEBI:30616"/>
    </ligand>
</feature>
<dbReference type="HAMAP" id="MF_00336">
    <property type="entry name" value="BioD"/>
    <property type="match status" value="1"/>
</dbReference>
<name>A0ABV8CJP8_9GAMM</name>
<feature type="binding site" evidence="2">
    <location>
        <begin position="206"/>
        <end position="208"/>
    </location>
    <ligand>
        <name>ATP</name>
        <dbReference type="ChEBI" id="CHEBI:30616"/>
    </ligand>
</feature>
<feature type="binding site" evidence="2">
    <location>
        <position position="117"/>
    </location>
    <ligand>
        <name>Mg(2+)</name>
        <dbReference type="ChEBI" id="CHEBI:18420"/>
    </ligand>
</feature>
<dbReference type="Gene3D" id="3.40.50.300">
    <property type="entry name" value="P-loop containing nucleotide triphosphate hydrolases"/>
    <property type="match status" value="1"/>
</dbReference>
<dbReference type="PANTHER" id="PTHR43210">
    <property type="entry name" value="DETHIOBIOTIN SYNTHETASE"/>
    <property type="match status" value="1"/>
</dbReference>
<evidence type="ECO:0000256" key="2">
    <source>
        <dbReference type="HAMAP-Rule" id="MF_00336"/>
    </source>
</evidence>
<feature type="binding site" evidence="2">
    <location>
        <position position="55"/>
    </location>
    <ligand>
        <name>Mg(2+)</name>
        <dbReference type="ChEBI" id="CHEBI:18420"/>
    </ligand>
</feature>
<dbReference type="GO" id="GO:0004141">
    <property type="term" value="F:dethiobiotin synthase activity"/>
    <property type="evidence" value="ECO:0007669"/>
    <property type="project" value="UniProtKB-EC"/>
</dbReference>
<keyword evidence="1 2" id="KW-0093">Biotin biosynthesis</keyword>
<accession>A0ABV8CJP8</accession>
<dbReference type="Proteomes" id="UP001595692">
    <property type="component" value="Unassembled WGS sequence"/>
</dbReference>
<keyword evidence="4" id="KW-1185">Reference proteome</keyword>
<keyword evidence="2" id="KW-0460">Magnesium</keyword>
<dbReference type="Pfam" id="PF13500">
    <property type="entry name" value="AAA_26"/>
    <property type="match status" value="1"/>
</dbReference>
<comment type="caution">
    <text evidence="3">The sequence shown here is derived from an EMBL/GenBank/DDBJ whole genome shotgun (WGS) entry which is preliminary data.</text>
</comment>
<evidence type="ECO:0000313" key="3">
    <source>
        <dbReference type="EMBL" id="MFC3912390.1"/>
    </source>
</evidence>
<keyword evidence="2" id="KW-0479">Metal-binding</keyword>
<dbReference type="InterPro" id="IPR027417">
    <property type="entry name" value="P-loop_NTPase"/>
</dbReference>
<evidence type="ECO:0000256" key="1">
    <source>
        <dbReference type="ARBA" id="ARBA00022756"/>
    </source>
</evidence>
<dbReference type="PANTHER" id="PTHR43210:SF5">
    <property type="entry name" value="DETHIOBIOTIN SYNTHETASE"/>
    <property type="match status" value="1"/>
</dbReference>
<dbReference type="RefSeq" id="WP_377150497.1">
    <property type="nucleotide sequence ID" value="NZ_JBHSAF010000001.1"/>
</dbReference>
<comment type="catalytic activity">
    <reaction evidence="2">
        <text>(7R,8S)-7,8-diammoniononanoate + CO2 + ATP = (4R,5S)-dethiobiotin + ADP + phosphate + 3 H(+)</text>
        <dbReference type="Rhea" id="RHEA:15805"/>
        <dbReference type="ChEBI" id="CHEBI:15378"/>
        <dbReference type="ChEBI" id="CHEBI:16526"/>
        <dbReference type="ChEBI" id="CHEBI:30616"/>
        <dbReference type="ChEBI" id="CHEBI:43474"/>
        <dbReference type="ChEBI" id="CHEBI:149469"/>
        <dbReference type="ChEBI" id="CHEBI:149473"/>
        <dbReference type="ChEBI" id="CHEBI:456216"/>
        <dbReference type="EC" id="6.3.3.3"/>
    </reaction>
</comment>
<comment type="similarity">
    <text evidence="2">Belongs to the dethiobiotin synthetase family.</text>
</comment>
<feature type="binding site" evidence="2">
    <location>
        <position position="17"/>
    </location>
    <ligand>
        <name>Mg(2+)</name>
        <dbReference type="ChEBI" id="CHEBI:18420"/>
    </ligand>
</feature>
<comment type="pathway">
    <text evidence="2">Cofactor biosynthesis; biotin biosynthesis; biotin from 7,8-diaminononanoate: step 1/2.</text>
</comment>
<feature type="binding site" evidence="2">
    <location>
        <position position="55"/>
    </location>
    <ligand>
        <name>ATP</name>
        <dbReference type="ChEBI" id="CHEBI:30616"/>
    </ligand>
</feature>
<dbReference type="EMBL" id="JBHSAF010000001">
    <property type="protein sequence ID" value="MFC3912390.1"/>
    <property type="molecule type" value="Genomic_DNA"/>
</dbReference>
<comment type="caution">
    <text evidence="2">Lacks conserved residue(s) required for the propagation of feature annotation.</text>
</comment>
<comment type="cofactor">
    <cofactor evidence="2">
        <name>Mg(2+)</name>
        <dbReference type="ChEBI" id="CHEBI:18420"/>
    </cofactor>
</comment>
<dbReference type="InterPro" id="IPR004472">
    <property type="entry name" value="DTB_synth_BioD"/>
</dbReference>
<feature type="active site" evidence="2">
    <location>
        <position position="38"/>
    </location>
</feature>
<feature type="binding site" evidence="2">
    <location>
        <begin position="177"/>
        <end position="178"/>
    </location>
    <ligand>
        <name>ATP</name>
        <dbReference type="ChEBI" id="CHEBI:30616"/>
    </ligand>
</feature>
<keyword evidence="2" id="KW-0547">Nucleotide-binding</keyword>
<dbReference type="EC" id="6.3.3.3" evidence="2"/>
<comment type="function">
    <text evidence="2">Catalyzes a mechanistically unusual reaction, the ATP-dependent insertion of CO2 between the N7 and N8 nitrogen atoms of 7,8-diaminopelargonic acid (DAPA, also called 7,8-diammoniononanoate) to form a ureido ring.</text>
</comment>
<dbReference type="NCBIfam" id="TIGR00347">
    <property type="entry name" value="bioD"/>
    <property type="match status" value="1"/>
</dbReference>